<keyword evidence="3" id="KW-1185">Reference proteome</keyword>
<comment type="caution">
    <text evidence="2">The sequence shown here is derived from an EMBL/GenBank/DDBJ whole genome shotgun (WGS) entry which is preliminary data.</text>
</comment>
<proteinExistence type="predicted"/>
<dbReference type="EMBL" id="JARPMG010000010">
    <property type="protein sequence ID" value="KAJ8097703.1"/>
    <property type="molecule type" value="Genomic_DNA"/>
</dbReference>
<dbReference type="GeneID" id="80880309"/>
<protein>
    <recommendedName>
        <fullName evidence="4">Retrotransposon gag domain-containing protein</fullName>
    </recommendedName>
</protein>
<gene>
    <name evidence="2" type="ORF">POJ06DRAFT_19918</name>
</gene>
<reference evidence="2" key="1">
    <citation type="submission" date="2023-03" db="EMBL/GenBank/DDBJ databases">
        <title>Near-Complete genome sequence of Lipomyces tetrasporous NRRL Y-64009, an oleaginous yeast capable of growing on lignocellulosic hydrolysates.</title>
        <authorList>
            <consortium name="Lawrence Berkeley National Laboratory"/>
            <person name="Jagtap S.S."/>
            <person name="Liu J.-J."/>
            <person name="Walukiewicz H.E."/>
            <person name="Pangilinan J."/>
            <person name="Lipzen A."/>
            <person name="Ahrendt S."/>
            <person name="Koriabine M."/>
            <person name="Cobaugh K."/>
            <person name="Salamov A."/>
            <person name="Yoshinaga Y."/>
            <person name="Ng V."/>
            <person name="Daum C."/>
            <person name="Grigoriev I.V."/>
            <person name="Slininger P.J."/>
            <person name="Dien B.S."/>
            <person name="Jin Y.-S."/>
            <person name="Rao C.V."/>
        </authorList>
    </citation>
    <scope>NUCLEOTIDE SEQUENCE</scope>
    <source>
        <strain evidence="2">NRRL Y-64009</strain>
    </source>
</reference>
<sequence>MQPTASSSSDPSVGVSEGQREDITSLEGMVQAPAAHPQVEPVVRSTSYHPGPPPTLRFSWDGTEGNPERNFSAWKIGLESRPLAMDGISDRFKIATIWANVHGAVRNWFLAHPEWARGNAGPYEDLLHQFEKEFTTNWATHDRATELHTTYLTIIAASVEP</sequence>
<dbReference type="Proteomes" id="UP001217417">
    <property type="component" value="Unassembled WGS sequence"/>
</dbReference>
<evidence type="ECO:0000256" key="1">
    <source>
        <dbReference type="SAM" id="MobiDB-lite"/>
    </source>
</evidence>
<evidence type="ECO:0008006" key="4">
    <source>
        <dbReference type="Google" id="ProtNLM"/>
    </source>
</evidence>
<evidence type="ECO:0000313" key="3">
    <source>
        <dbReference type="Proteomes" id="UP001217417"/>
    </source>
</evidence>
<evidence type="ECO:0000313" key="2">
    <source>
        <dbReference type="EMBL" id="KAJ8097703.1"/>
    </source>
</evidence>
<name>A0AAD7VPZ5_9ASCO</name>
<accession>A0AAD7VPZ5</accession>
<dbReference type="AlphaFoldDB" id="A0AAD7VPZ5"/>
<feature type="region of interest" description="Disordered" evidence="1">
    <location>
        <begin position="1"/>
        <end position="64"/>
    </location>
</feature>
<organism evidence="2 3">
    <name type="scientific">Lipomyces tetrasporus</name>
    <dbReference type="NCBI Taxonomy" id="54092"/>
    <lineage>
        <taxon>Eukaryota</taxon>
        <taxon>Fungi</taxon>
        <taxon>Dikarya</taxon>
        <taxon>Ascomycota</taxon>
        <taxon>Saccharomycotina</taxon>
        <taxon>Lipomycetes</taxon>
        <taxon>Lipomycetales</taxon>
        <taxon>Lipomycetaceae</taxon>
        <taxon>Lipomyces</taxon>
    </lineage>
</organism>
<feature type="compositionally biased region" description="Low complexity" evidence="1">
    <location>
        <begin position="1"/>
        <end position="16"/>
    </location>
</feature>
<dbReference type="RefSeq" id="XP_056041153.1">
    <property type="nucleotide sequence ID" value="XM_056185143.1"/>
</dbReference>